<evidence type="ECO:0000259" key="4">
    <source>
        <dbReference type="Pfam" id="PF01593"/>
    </source>
</evidence>
<evidence type="ECO:0000313" key="5">
    <source>
        <dbReference type="EMBL" id="CAK1602505.1"/>
    </source>
</evidence>
<sequence>MVKKYETDGTQTSNIKADVIVLGCSLPGIIAAHKLKQKFGDTMDIVIIDLPGTTKGMSKCDIVSFHKDEDNTPEECTVESTQQFFEHFSRRYLVMYAKEFNITIPDEILTPDSISSPLNKLFEYTNGNTVQCTNNFHDFDYLGVFEKFELNQYQRLIDESMKNLFRVTKPVTESERQKLLYYDQTTMEKHICGALLFSTSREIMRTVVRLVCGASPDTVSVLFYLHQCYRNNTCKNHVDGNNTKFREKLLGYCRKRLAYKLKRSVADITLQAKSIKEIRTYSDEQVILETMKGENNYVCNLLAMAVRPDELSNINVEPILLSEREAEIAKLMLPGRVKKFMIQYETDFWRDEGYSGDILSIRGPIVWAMERPTLSGTGSRERYSSLVGYLKAQMCDGDKQDSKQEVIEQLMKLFGESAANPVNYKESDIEDVFIPKCGDYIALRKWTKEQTPGLLEWGALDVYRDGDITGAIEAGHKAYLHVSSCLRPQAQTFEDVSAAEIPISVHGNFCNRALANINIIRSMSLMAYTTAVYIGIRLAKSYLRKQ</sequence>
<dbReference type="PANTHER" id="PTHR43563:SF1">
    <property type="entry name" value="AMINE OXIDASE [FLAVIN-CONTAINING] B"/>
    <property type="match status" value="1"/>
</dbReference>
<dbReference type="SUPFAM" id="SSF54373">
    <property type="entry name" value="FAD-linked reductases, C-terminal domain"/>
    <property type="match status" value="1"/>
</dbReference>
<dbReference type="Pfam" id="PF01593">
    <property type="entry name" value="Amino_oxidase"/>
    <property type="match status" value="1"/>
</dbReference>
<dbReference type="EMBL" id="CAVLGL010000137">
    <property type="protein sequence ID" value="CAK1602505.1"/>
    <property type="molecule type" value="Genomic_DNA"/>
</dbReference>
<dbReference type="GO" id="GO:0005741">
    <property type="term" value="C:mitochondrial outer membrane"/>
    <property type="evidence" value="ECO:0007669"/>
    <property type="project" value="UniProtKB-SubCell"/>
</dbReference>
<evidence type="ECO:0000256" key="1">
    <source>
        <dbReference type="ARBA" id="ARBA00004362"/>
    </source>
</evidence>
<dbReference type="Proteomes" id="UP001314205">
    <property type="component" value="Unassembled WGS sequence"/>
</dbReference>
<keyword evidence="6" id="KW-1185">Reference proteome</keyword>
<evidence type="ECO:0000256" key="2">
    <source>
        <dbReference type="ARBA" id="ARBA00012804"/>
    </source>
</evidence>
<dbReference type="AlphaFoldDB" id="A0AAV1M5R6"/>
<dbReference type="GO" id="GO:0097621">
    <property type="term" value="F:monoamine oxidase activity"/>
    <property type="evidence" value="ECO:0007669"/>
    <property type="project" value="UniProtKB-EC"/>
</dbReference>
<organism evidence="5 6">
    <name type="scientific">Parnassius mnemosyne</name>
    <name type="common">clouded apollo</name>
    <dbReference type="NCBI Taxonomy" id="213953"/>
    <lineage>
        <taxon>Eukaryota</taxon>
        <taxon>Metazoa</taxon>
        <taxon>Ecdysozoa</taxon>
        <taxon>Arthropoda</taxon>
        <taxon>Hexapoda</taxon>
        <taxon>Insecta</taxon>
        <taxon>Pterygota</taxon>
        <taxon>Neoptera</taxon>
        <taxon>Endopterygota</taxon>
        <taxon>Lepidoptera</taxon>
        <taxon>Glossata</taxon>
        <taxon>Ditrysia</taxon>
        <taxon>Papilionoidea</taxon>
        <taxon>Papilionidae</taxon>
        <taxon>Parnassiinae</taxon>
        <taxon>Parnassini</taxon>
        <taxon>Parnassius</taxon>
        <taxon>Driopa</taxon>
    </lineage>
</organism>
<reference evidence="5 6" key="1">
    <citation type="submission" date="2023-11" db="EMBL/GenBank/DDBJ databases">
        <authorList>
            <person name="Hedman E."/>
            <person name="Englund M."/>
            <person name="Stromberg M."/>
            <person name="Nyberg Akerstrom W."/>
            <person name="Nylinder S."/>
            <person name="Jareborg N."/>
            <person name="Kallberg Y."/>
            <person name="Kronander E."/>
        </authorList>
    </citation>
    <scope>NUCLEOTIDE SEQUENCE [LARGE SCALE GENOMIC DNA]</scope>
</reference>
<gene>
    <name evidence="5" type="ORF">PARMNEM_LOCUS21000</name>
</gene>
<name>A0AAV1M5R6_9NEOP</name>
<evidence type="ECO:0000313" key="6">
    <source>
        <dbReference type="Proteomes" id="UP001314205"/>
    </source>
</evidence>
<protein>
    <recommendedName>
        <fullName evidence="2">monoamine oxidase</fullName>
        <ecNumber evidence="2">1.4.3.4</ecNumber>
    </recommendedName>
</protein>
<dbReference type="Gene3D" id="3.90.660.10">
    <property type="match status" value="2"/>
</dbReference>
<feature type="domain" description="Amine oxidase" evidence="4">
    <location>
        <begin position="275"/>
        <end position="477"/>
    </location>
</feature>
<proteinExistence type="predicted"/>
<comment type="subcellular location">
    <subcellularLocation>
        <location evidence="1">Mitochondrion outer membrane</location>
        <topology evidence="1">Single-pass type IV membrane protein</topology>
        <orientation evidence="1">Cytoplasmic side</orientation>
    </subcellularLocation>
</comment>
<dbReference type="PANTHER" id="PTHR43563">
    <property type="entry name" value="AMINE OXIDASE"/>
    <property type="match status" value="1"/>
</dbReference>
<dbReference type="InterPro" id="IPR050703">
    <property type="entry name" value="Flavin_MAO"/>
</dbReference>
<comment type="catalytic activity">
    <reaction evidence="3">
        <text>a secondary aliphatic amine + O2 + H2O = a primary amine + an aldehyde + H2O2</text>
        <dbReference type="Rhea" id="RHEA:26414"/>
        <dbReference type="ChEBI" id="CHEBI:15377"/>
        <dbReference type="ChEBI" id="CHEBI:15379"/>
        <dbReference type="ChEBI" id="CHEBI:16240"/>
        <dbReference type="ChEBI" id="CHEBI:17478"/>
        <dbReference type="ChEBI" id="CHEBI:58855"/>
        <dbReference type="ChEBI" id="CHEBI:65296"/>
        <dbReference type="EC" id="1.4.3.4"/>
    </reaction>
</comment>
<comment type="caution">
    <text evidence="5">The sequence shown here is derived from an EMBL/GenBank/DDBJ whole genome shotgun (WGS) entry which is preliminary data.</text>
</comment>
<dbReference type="InterPro" id="IPR002937">
    <property type="entry name" value="Amino_oxidase"/>
</dbReference>
<dbReference type="EC" id="1.4.3.4" evidence="2"/>
<evidence type="ECO:0000256" key="3">
    <source>
        <dbReference type="ARBA" id="ARBA00048448"/>
    </source>
</evidence>
<accession>A0AAV1M5R6</accession>